<evidence type="ECO:0000256" key="8">
    <source>
        <dbReference type="PROSITE-ProRule" id="PRU00169"/>
    </source>
</evidence>
<dbReference type="InterPro" id="IPR005467">
    <property type="entry name" value="His_kinase_dom"/>
</dbReference>
<dbReference type="SMART" id="SM00448">
    <property type="entry name" value="REC"/>
    <property type="match status" value="1"/>
</dbReference>
<evidence type="ECO:0000256" key="1">
    <source>
        <dbReference type="ARBA" id="ARBA00000085"/>
    </source>
</evidence>
<evidence type="ECO:0000256" key="7">
    <source>
        <dbReference type="PROSITE-ProRule" id="PRU00050"/>
    </source>
</evidence>
<dbReference type="SMART" id="SM00387">
    <property type="entry name" value="HATPase_c"/>
    <property type="match status" value="1"/>
</dbReference>
<evidence type="ECO:0000256" key="3">
    <source>
        <dbReference type="ARBA" id="ARBA00012438"/>
    </source>
</evidence>
<comment type="catalytic activity">
    <reaction evidence="1">
        <text>ATP + protein L-histidine = ADP + protein N-phospho-L-histidine.</text>
        <dbReference type="EC" id="2.7.13.3"/>
    </reaction>
</comment>
<dbReference type="Gene3D" id="3.40.50.180">
    <property type="entry name" value="Methylesterase CheB, C-terminal domain"/>
    <property type="match status" value="1"/>
</dbReference>
<evidence type="ECO:0000256" key="9">
    <source>
        <dbReference type="SAM" id="MobiDB-lite"/>
    </source>
</evidence>
<evidence type="ECO:0000259" key="13">
    <source>
        <dbReference type="PROSITE" id="PS50122"/>
    </source>
</evidence>
<dbReference type="InterPro" id="IPR004358">
    <property type="entry name" value="Sig_transdc_His_kin-like_C"/>
</dbReference>
<dbReference type="PRINTS" id="PR00344">
    <property type="entry name" value="BCTRLSENSOR"/>
</dbReference>
<dbReference type="Gene3D" id="3.30.450.20">
    <property type="entry name" value="PAS domain"/>
    <property type="match status" value="2"/>
</dbReference>
<feature type="domain" description="Histidine kinase" evidence="10">
    <location>
        <begin position="550"/>
        <end position="767"/>
    </location>
</feature>
<dbReference type="PROSITE" id="PS50110">
    <property type="entry name" value="RESPONSE_REGULATORY"/>
    <property type="match status" value="1"/>
</dbReference>
<dbReference type="SMART" id="SM00388">
    <property type="entry name" value="HisKA"/>
    <property type="match status" value="1"/>
</dbReference>
<feature type="active site" evidence="7">
    <location>
        <position position="21"/>
    </location>
</feature>
<protein>
    <recommendedName>
        <fullName evidence="3">histidine kinase</fullName>
        <ecNumber evidence="3">2.7.13.3</ecNumber>
    </recommendedName>
</protein>
<dbReference type="CDD" id="cd00075">
    <property type="entry name" value="HATPase"/>
    <property type="match status" value="1"/>
</dbReference>
<comment type="subcellular location">
    <subcellularLocation>
        <location evidence="2">Cell membrane</location>
    </subcellularLocation>
</comment>
<dbReference type="SUPFAM" id="SSF55785">
    <property type="entry name" value="PYP-like sensor domain (PAS domain)"/>
    <property type="match status" value="2"/>
</dbReference>
<dbReference type="PANTHER" id="PTHR43547">
    <property type="entry name" value="TWO-COMPONENT HISTIDINE KINASE"/>
    <property type="match status" value="1"/>
</dbReference>
<dbReference type="InterPro" id="IPR003661">
    <property type="entry name" value="HisK_dim/P_dom"/>
</dbReference>
<dbReference type="EC" id="2.7.13.3" evidence="3"/>
<accession>A0ABS1VYK3</accession>
<dbReference type="Gene3D" id="3.30.565.10">
    <property type="entry name" value="Histidine kinase-like ATPase, C-terminal domain"/>
    <property type="match status" value="1"/>
</dbReference>
<dbReference type="InterPro" id="IPR013655">
    <property type="entry name" value="PAS_fold_3"/>
</dbReference>
<feature type="domain" description="PAC" evidence="12">
    <location>
        <begin position="1020"/>
        <end position="1069"/>
    </location>
</feature>
<dbReference type="PROSITE" id="PS50109">
    <property type="entry name" value="HIS_KIN"/>
    <property type="match status" value="1"/>
</dbReference>
<dbReference type="InterPro" id="IPR011006">
    <property type="entry name" value="CheY-like_superfamily"/>
</dbReference>
<dbReference type="PROSITE" id="PS50113">
    <property type="entry name" value="PAC"/>
    <property type="match status" value="1"/>
</dbReference>
<dbReference type="SUPFAM" id="SSF47384">
    <property type="entry name" value="Homodimeric domain of signal transducing histidine kinase"/>
    <property type="match status" value="1"/>
</dbReference>
<dbReference type="CDD" id="cd16433">
    <property type="entry name" value="CheB"/>
    <property type="match status" value="1"/>
</dbReference>
<feature type="active site" evidence="7">
    <location>
        <position position="139"/>
    </location>
</feature>
<keyword evidence="15" id="KW-1185">Reference proteome</keyword>
<evidence type="ECO:0000256" key="6">
    <source>
        <dbReference type="ARBA" id="ARBA00023012"/>
    </source>
</evidence>
<dbReference type="InterPro" id="IPR035909">
    <property type="entry name" value="CheB_C"/>
</dbReference>
<dbReference type="Pfam" id="PF01339">
    <property type="entry name" value="CheB_methylest"/>
    <property type="match status" value="1"/>
</dbReference>
<dbReference type="InterPro" id="IPR035965">
    <property type="entry name" value="PAS-like_dom_sf"/>
</dbReference>
<reference evidence="14 15" key="1">
    <citation type="submission" date="2021-01" db="EMBL/GenBank/DDBJ databases">
        <title>Actinoplanes sp. nov. LDG1-01 isolated from lichen.</title>
        <authorList>
            <person name="Saeng-In P."/>
            <person name="Phongsopitanun W."/>
            <person name="Kanchanasin P."/>
            <person name="Yuki M."/>
            <person name="Kudo T."/>
            <person name="Ohkuma M."/>
            <person name="Tanasupawat S."/>
        </authorList>
    </citation>
    <scope>NUCLEOTIDE SEQUENCE [LARGE SCALE GENOMIC DNA]</scope>
    <source>
        <strain evidence="14 15">LDG1-01</strain>
    </source>
</reference>
<evidence type="ECO:0000256" key="2">
    <source>
        <dbReference type="ARBA" id="ARBA00004236"/>
    </source>
</evidence>
<dbReference type="PROSITE" id="PS50122">
    <property type="entry name" value="CHEB"/>
    <property type="match status" value="1"/>
</dbReference>
<evidence type="ECO:0000256" key="4">
    <source>
        <dbReference type="ARBA" id="ARBA00022553"/>
    </source>
</evidence>
<keyword evidence="5" id="KW-0418">Kinase</keyword>
<feature type="active site" evidence="7">
    <location>
        <position position="48"/>
    </location>
</feature>
<evidence type="ECO:0000313" key="15">
    <source>
        <dbReference type="Proteomes" id="UP000598996"/>
    </source>
</evidence>
<dbReference type="InterPro" id="IPR001789">
    <property type="entry name" value="Sig_transdc_resp-reg_receiver"/>
</dbReference>
<keyword evidence="5" id="KW-0808">Transferase</keyword>
<dbReference type="EMBL" id="JAENHO010000011">
    <property type="protein sequence ID" value="MBL7259524.1"/>
    <property type="molecule type" value="Genomic_DNA"/>
</dbReference>
<dbReference type="CDD" id="cd17574">
    <property type="entry name" value="REC_OmpR"/>
    <property type="match status" value="1"/>
</dbReference>
<dbReference type="InterPro" id="IPR000014">
    <property type="entry name" value="PAS"/>
</dbReference>
<dbReference type="SUPFAM" id="SSF55874">
    <property type="entry name" value="ATPase domain of HSP90 chaperone/DNA topoisomerase II/histidine kinase"/>
    <property type="match status" value="1"/>
</dbReference>
<evidence type="ECO:0000256" key="5">
    <source>
        <dbReference type="ARBA" id="ARBA00022777"/>
    </source>
</evidence>
<dbReference type="Pfam" id="PF08447">
    <property type="entry name" value="PAS_3"/>
    <property type="match status" value="1"/>
</dbReference>
<dbReference type="PANTHER" id="PTHR43547:SF2">
    <property type="entry name" value="HYBRID SIGNAL TRANSDUCTION HISTIDINE KINASE C"/>
    <property type="match status" value="1"/>
</dbReference>
<keyword evidence="7" id="KW-0378">Hydrolase</keyword>
<keyword evidence="4 8" id="KW-0597">Phosphoprotein</keyword>
<dbReference type="Pfam" id="PF00512">
    <property type="entry name" value="HisKA"/>
    <property type="match status" value="1"/>
</dbReference>
<proteinExistence type="predicted"/>
<sequence>MSDHQSSPDVTGVAVVVLVASSGGVYALGAVLRQLPKDLAAPVVVQQHLGTHGSQFVNVLQRQTGLPVAWALDGELLKPGQVVVTPPRRRLEILPDGSTAVGAALLDIRERPHDLLLTSLADSYGPRALAVVLTGMGVDGAGGVRAMKAAGGLVIAQSEESAEQPSMPRAAIEAGADLVLPLEQIPAVIGDVVNGAPLPPANEELAAIRATFGDQGQVARLAGEIDWSRTPVGRVCDWSPVLRTAVRLAQDSPDPTAVMWGEDYFLMFNEAAVAPLNGRYAAAFARPQREGFPELWERISPLYAETMRGGRPRMEAAHLPFERAGRMQDAWFDVSLTPIRTTDGEVAGIYQSFFDRTQEVLAGRRMHVLNRLAAIPVAVDRRAAAEAALAVLGDSADVLFSMAYLVGVTGLRAGLVGATGVAAGGPLAVRDARLTPHGVWPLREVADGARVLLEDLGTRFRGHLLGAEELAPEAALLHPLRDMGEDKVVGILILGANPQLPLDDRYREFLALVAETVTAKVAESDARRRERERLDRLAELDRAKTEFFSNISHEFRTPLTLMLAPLEQVLQQASELPPGVAAELEIAERNTRRLLRLVGTLLDFSQLGAGRMRARFAPADLAALTVEIVSMFRSAADAAGLRLTVDAPTLPRPVWVDAEMWEKIVSNLVSNALKFTWAGGVDVTLRALTGHAELTVRDTGVGIPAGQLPHIFTRFHRVSRTRGRTHEGAGIGLALVDELVRRHHGRVRAVSQVDHGSAFTVWLPLSRRPAQDGEQAPPPIGPVASAMAAEAVRWDAAREQSQRDLRLDSDPQLPPLPGRRLTGGQVLVVDDNADMREYLARLLGGTWQVTGAADGVHALEILRDWTPDLVLADVMMPRLDGFELLRRVRDDARLATLPVVLLTARAGEEAAIEGLLAGADDYVVKPFSARELVARVAAQIELARQRRRTEARWKAIVDAGFDVVYRMSPDWSQMRTLTGRGFLDDTAEPTDSWLDHYIDPPDQPRVLAAIDEAVRTRTIFQLEHRVRRPDGSIGLTLSRAVPLLDENGEIEEWVGTATNLSGVPPEPDA</sequence>
<dbReference type="InterPro" id="IPR036097">
    <property type="entry name" value="HisK_dim/P_sf"/>
</dbReference>
<feature type="domain" description="CheB-type methylesterase" evidence="13">
    <location>
        <begin position="9"/>
        <end position="196"/>
    </location>
</feature>
<keyword evidence="7" id="KW-0145">Chemotaxis</keyword>
<dbReference type="Pfam" id="PF02518">
    <property type="entry name" value="HATPase_c"/>
    <property type="match status" value="1"/>
</dbReference>
<comment type="caution">
    <text evidence="14">The sequence shown here is derived from an EMBL/GenBank/DDBJ whole genome shotgun (WGS) entry which is preliminary data.</text>
</comment>
<feature type="modified residue" description="4-aspartylphosphate" evidence="8">
    <location>
        <position position="873"/>
    </location>
</feature>
<feature type="compositionally biased region" description="Basic and acidic residues" evidence="9">
    <location>
        <begin position="800"/>
        <end position="809"/>
    </location>
</feature>
<evidence type="ECO:0000259" key="11">
    <source>
        <dbReference type="PROSITE" id="PS50110"/>
    </source>
</evidence>
<name>A0ABS1VYK3_9ACTN</name>
<dbReference type="SUPFAM" id="SSF52738">
    <property type="entry name" value="Methylesterase CheB, C-terminal domain"/>
    <property type="match status" value="1"/>
</dbReference>
<feature type="domain" description="Response regulatory" evidence="11">
    <location>
        <begin position="825"/>
        <end position="940"/>
    </location>
</feature>
<dbReference type="Gene3D" id="1.10.287.130">
    <property type="match status" value="1"/>
</dbReference>
<dbReference type="SMART" id="SM00086">
    <property type="entry name" value="PAC"/>
    <property type="match status" value="2"/>
</dbReference>
<dbReference type="InterPro" id="IPR000700">
    <property type="entry name" value="PAS-assoc_C"/>
</dbReference>
<dbReference type="CDD" id="cd00130">
    <property type="entry name" value="PAS"/>
    <property type="match status" value="1"/>
</dbReference>
<dbReference type="InterPro" id="IPR003594">
    <property type="entry name" value="HATPase_dom"/>
</dbReference>
<dbReference type="Gene3D" id="3.40.50.2300">
    <property type="match status" value="1"/>
</dbReference>
<dbReference type="CDD" id="cd00082">
    <property type="entry name" value="HisKA"/>
    <property type="match status" value="1"/>
</dbReference>
<evidence type="ECO:0000259" key="10">
    <source>
        <dbReference type="PROSITE" id="PS50109"/>
    </source>
</evidence>
<keyword evidence="6" id="KW-0902">Two-component regulatory system</keyword>
<organism evidence="14 15">
    <name type="scientific">Paractinoplanes lichenicola</name>
    <dbReference type="NCBI Taxonomy" id="2802976"/>
    <lineage>
        <taxon>Bacteria</taxon>
        <taxon>Bacillati</taxon>
        <taxon>Actinomycetota</taxon>
        <taxon>Actinomycetes</taxon>
        <taxon>Micromonosporales</taxon>
        <taxon>Micromonosporaceae</taxon>
        <taxon>Paractinoplanes</taxon>
    </lineage>
</organism>
<dbReference type="InterPro" id="IPR001610">
    <property type="entry name" value="PAC"/>
</dbReference>
<gene>
    <name evidence="14" type="ORF">JKJ07_34930</name>
</gene>
<feature type="region of interest" description="Disordered" evidence="9">
    <location>
        <begin position="800"/>
        <end position="820"/>
    </location>
</feature>
<dbReference type="SUPFAM" id="SSF52172">
    <property type="entry name" value="CheY-like"/>
    <property type="match status" value="1"/>
</dbReference>
<dbReference type="InterPro" id="IPR000673">
    <property type="entry name" value="Sig_transdc_resp-reg_Me-estase"/>
</dbReference>
<evidence type="ECO:0000259" key="12">
    <source>
        <dbReference type="PROSITE" id="PS50113"/>
    </source>
</evidence>
<dbReference type="Proteomes" id="UP000598996">
    <property type="component" value="Unassembled WGS sequence"/>
</dbReference>
<dbReference type="InterPro" id="IPR036890">
    <property type="entry name" value="HATPase_C_sf"/>
</dbReference>
<dbReference type="Pfam" id="PF00072">
    <property type="entry name" value="Response_reg"/>
    <property type="match status" value="1"/>
</dbReference>
<dbReference type="RefSeq" id="WP_202996218.1">
    <property type="nucleotide sequence ID" value="NZ_JAENHO010000011.1"/>
</dbReference>
<evidence type="ECO:0000313" key="14">
    <source>
        <dbReference type="EMBL" id="MBL7259524.1"/>
    </source>
</evidence>